<dbReference type="Proteomes" id="UP001194696">
    <property type="component" value="Unassembled WGS sequence"/>
</dbReference>
<evidence type="ECO:0000256" key="3">
    <source>
        <dbReference type="SAM" id="MobiDB-lite"/>
    </source>
</evidence>
<evidence type="ECO:0000256" key="2">
    <source>
        <dbReference type="SAM" id="Coils"/>
    </source>
</evidence>
<feature type="coiled-coil region" evidence="2">
    <location>
        <begin position="1425"/>
        <end position="1452"/>
    </location>
</feature>
<feature type="transmembrane region" description="Helical" evidence="4">
    <location>
        <begin position="1248"/>
        <end position="1267"/>
    </location>
</feature>
<keyword evidence="4" id="KW-0812">Transmembrane</keyword>
<organism evidence="5 6">
    <name type="scientific">Linnemannia gamsii</name>
    <dbReference type="NCBI Taxonomy" id="64522"/>
    <lineage>
        <taxon>Eukaryota</taxon>
        <taxon>Fungi</taxon>
        <taxon>Fungi incertae sedis</taxon>
        <taxon>Mucoromycota</taxon>
        <taxon>Mortierellomycotina</taxon>
        <taxon>Mortierellomycetes</taxon>
        <taxon>Mortierellales</taxon>
        <taxon>Mortierellaceae</taxon>
        <taxon>Linnemannia</taxon>
    </lineage>
</organism>
<accession>A0ABQ7K9F2</accession>
<keyword evidence="6" id="KW-1185">Reference proteome</keyword>
<keyword evidence="4" id="KW-1133">Transmembrane helix</keyword>
<sequence>MPQSSTSSSEDDDDQDDLYSENDRDFQGSGPLTTAPYGNGDDNDDLPTFNNSETDEDDDTEDSNGDEDNDDHSQDEDNDDVPASNSSETNEDEDTENSNGDEDTENSNGDEDTEDSNGDEDTEDSSGDENISDAPISCCIETDEDTENSNSDEDNEDDIGSPDVKSYFLMKSVAVYNQIPANIKLKCTNTESDSGPISFRSKSVEWTLYPHELDSTKDYELVIGISANNLRIVDIEEVVFTVNGVEERVEQESHKDEELNETDVLRWKLATLKTVQYNNRMEVQVTLSIKLKPMEATLRTKFFTLHYMELHSAGKTNWSTESGARVYRPLYDWALDIRCNGSDDTIPYAISESGDYLVTYRTAIELWDLTNNSPSMPPNPSASTGPFRISAADLEHFSLSISWDGSQIAVSSKGSPFKLFESNRLKSRLEESAKAKAANLAGFDGSGIFHIGAGCLRQGPEDEIFVTVDQKAVHIYSVQHEWKLLRSIHLNSPKLSDPPNPRLTSHDISNVIQGRHFACRSIDIDDNMTDSIFIWNLDSGRLVRSIKAAGKVFPATESLSSDASLLLGGADGVITSFCSRTGAHLATYDYILGSAVPVRGSNGLFHTSDGLIRSGVDFAPIYRSCQLRRSANVLWISNEGESFKAFVKDRFWIFRQTWKSSPCNKDCLAKLKAARKNIWFFNDFESRLHFEVELIVGFSVEVTITKFSGGYQNLCLEKTDGVTWKDVTFSPKDRALIVEDGTLTRVYEMPRRISEKGSLVAVLDPGDKHLTCDHERSYFRPDCPSSLLQLKKDQMATLAPALRQLDCYRLPFSNGDIFSRYVNQRINQRCGTEEFTSDGRTVSAPMMKKLCTDWDMEGDGTSLFKKVLSLPVCQWVPWSIMEFNPVQHFLGETNLSRRTATHAKTLFDLLSDYCHQRANSEQNLLFMSPIAACLPTLLDPKLTHPKLAILALQKMAFFPVSFRSFIMERQTVIHPPEFRVEFWNPNPRALSQCEGPILQLESSGASEIAFDAKDAFKDEIFAATFNMIWTDTREPVVLKDTSYPAGVSPSIFYWITMAPFVVVYKLKPWLGTVVTCHVFPPDALDNPALSALILYKWSTLGFYIWLTRFTFQCIFYALVIVTVFIQVYAPTHASVIVLSGMIGVMSSTFLLLELSQALSNWSRYSQSFIYNFVDFAVFALPLGGCINQFIVRSSDNEDSDLNPRGPNSWLFSFSILVIALHMLFELRVNKAVFQFVTAILRIFFKIRIFFVIFLVGLLAFTTALLHLLRGCVQEPCAELTTSYPDNFYLAFSTTFFFMGGKYDQVGDVFTQSNSAFHTMMIIYLFFTVILMFNVLIALINSGYDESDTTWELNWLQTRLLYIESAENLSYAIPGLREKYDIFPQEIYYCLSEAKIQEYKTRWSKSDGLWSPKEDDLWTGPKDSKKDPLKQKVEELRREVGEFQREMEKRIKRLNELIADVA</sequence>
<evidence type="ECO:0000256" key="4">
    <source>
        <dbReference type="SAM" id="Phobius"/>
    </source>
</evidence>
<keyword evidence="1" id="KW-0677">Repeat</keyword>
<dbReference type="PANTHER" id="PTHR10582:SF2">
    <property type="entry name" value="INACTIVE"/>
    <property type="match status" value="1"/>
</dbReference>
<feature type="transmembrane region" description="Helical" evidence="4">
    <location>
        <begin position="1135"/>
        <end position="1155"/>
    </location>
</feature>
<evidence type="ECO:0000313" key="6">
    <source>
        <dbReference type="Proteomes" id="UP001194696"/>
    </source>
</evidence>
<protein>
    <recommendedName>
        <fullName evidence="7">Ion transport domain-containing protein</fullName>
    </recommendedName>
</protein>
<evidence type="ECO:0008006" key="7">
    <source>
        <dbReference type="Google" id="ProtNLM"/>
    </source>
</evidence>
<dbReference type="EMBL" id="JAAAIM010000149">
    <property type="protein sequence ID" value="KAG0293611.1"/>
    <property type="molecule type" value="Genomic_DNA"/>
</dbReference>
<dbReference type="InterPro" id="IPR011047">
    <property type="entry name" value="Quinoprotein_ADH-like_sf"/>
</dbReference>
<proteinExistence type="predicted"/>
<keyword evidence="2" id="KW-0175">Coiled coil</keyword>
<evidence type="ECO:0000313" key="5">
    <source>
        <dbReference type="EMBL" id="KAG0293611.1"/>
    </source>
</evidence>
<evidence type="ECO:0000256" key="1">
    <source>
        <dbReference type="ARBA" id="ARBA00022737"/>
    </source>
</evidence>
<dbReference type="InterPro" id="IPR015943">
    <property type="entry name" value="WD40/YVTN_repeat-like_dom_sf"/>
</dbReference>
<dbReference type="PANTHER" id="PTHR10582">
    <property type="entry name" value="TRANSIENT RECEPTOR POTENTIAL ION CHANNEL PROTEIN"/>
    <property type="match status" value="1"/>
</dbReference>
<dbReference type="SUPFAM" id="SSF50998">
    <property type="entry name" value="Quinoprotein alcohol dehydrogenase-like"/>
    <property type="match status" value="1"/>
</dbReference>
<comment type="caution">
    <text evidence="5">The sequence shown here is derived from an EMBL/GenBank/DDBJ whole genome shotgun (WGS) entry which is preliminary data.</text>
</comment>
<feature type="region of interest" description="Disordered" evidence="3">
    <location>
        <begin position="1"/>
        <end position="163"/>
    </location>
</feature>
<feature type="compositionally biased region" description="Acidic residues" evidence="3">
    <location>
        <begin position="53"/>
        <end position="80"/>
    </location>
</feature>
<name>A0ABQ7K9F2_9FUNG</name>
<dbReference type="Gene3D" id="2.130.10.10">
    <property type="entry name" value="YVTN repeat-like/Quinoprotein amine dehydrogenase"/>
    <property type="match status" value="1"/>
</dbReference>
<feature type="compositionally biased region" description="Acidic residues" evidence="3">
    <location>
        <begin position="9"/>
        <end position="20"/>
    </location>
</feature>
<feature type="transmembrane region" description="Helical" evidence="4">
    <location>
        <begin position="1167"/>
        <end position="1190"/>
    </location>
</feature>
<gene>
    <name evidence="5" type="ORF">BGZ96_002565</name>
</gene>
<feature type="compositionally biased region" description="Acidic residues" evidence="3">
    <location>
        <begin position="89"/>
        <end position="131"/>
    </location>
</feature>
<feature type="transmembrane region" description="Helical" evidence="4">
    <location>
        <begin position="1210"/>
        <end position="1228"/>
    </location>
</feature>
<reference evidence="5 6" key="1">
    <citation type="journal article" date="2020" name="Fungal Divers.">
        <title>Resolving the Mortierellaceae phylogeny through synthesis of multi-gene phylogenetics and phylogenomics.</title>
        <authorList>
            <person name="Vandepol N."/>
            <person name="Liber J."/>
            <person name="Desiro A."/>
            <person name="Na H."/>
            <person name="Kennedy M."/>
            <person name="Barry K."/>
            <person name="Grigoriev I.V."/>
            <person name="Miller A.N."/>
            <person name="O'Donnell K."/>
            <person name="Stajich J.E."/>
            <person name="Bonito G."/>
        </authorList>
    </citation>
    <scope>NUCLEOTIDE SEQUENCE [LARGE SCALE GENOMIC DNA]</scope>
    <source>
        <strain evidence="5 6">AD045</strain>
    </source>
</reference>
<feature type="transmembrane region" description="Helical" evidence="4">
    <location>
        <begin position="1315"/>
        <end position="1339"/>
    </location>
</feature>
<keyword evidence="4" id="KW-0472">Membrane</keyword>
<dbReference type="InterPro" id="IPR024862">
    <property type="entry name" value="TRPV"/>
</dbReference>
<feature type="compositionally biased region" description="Acidic residues" evidence="3">
    <location>
        <begin position="141"/>
        <end position="160"/>
    </location>
</feature>